<comment type="caution">
    <text evidence="1">The sequence shown here is derived from an EMBL/GenBank/DDBJ whole genome shotgun (WGS) entry which is preliminary data.</text>
</comment>
<protein>
    <submittedName>
        <fullName evidence="1">Uncharacterized protein</fullName>
    </submittedName>
</protein>
<name>A0A8T0ID99_CERPU</name>
<dbReference type="Proteomes" id="UP000822688">
    <property type="component" value="Chromosome 4"/>
</dbReference>
<dbReference type="EMBL" id="CM026424">
    <property type="protein sequence ID" value="KAG0580438.1"/>
    <property type="molecule type" value="Genomic_DNA"/>
</dbReference>
<keyword evidence="2" id="KW-1185">Reference proteome</keyword>
<organism evidence="1 2">
    <name type="scientific">Ceratodon purpureus</name>
    <name type="common">Fire moss</name>
    <name type="synonym">Dicranum purpureum</name>
    <dbReference type="NCBI Taxonomy" id="3225"/>
    <lineage>
        <taxon>Eukaryota</taxon>
        <taxon>Viridiplantae</taxon>
        <taxon>Streptophyta</taxon>
        <taxon>Embryophyta</taxon>
        <taxon>Bryophyta</taxon>
        <taxon>Bryophytina</taxon>
        <taxon>Bryopsida</taxon>
        <taxon>Dicranidae</taxon>
        <taxon>Pseudoditrichales</taxon>
        <taxon>Ditrichaceae</taxon>
        <taxon>Ceratodon</taxon>
    </lineage>
</organism>
<reference evidence="1" key="1">
    <citation type="submission" date="2020-06" db="EMBL/GenBank/DDBJ databases">
        <title>WGS assembly of Ceratodon purpureus strain R40.</title>
        <authorList>
            <person name="Carey S.B."/>
            <person name="Jenkins J."/>
            <person name="Shu S."/>
            <person name="Lovell J.T."/>
            <person name="Sreedasyam A."/>
            <person name="Maumus F."/>
            <person name="Tiley G.P."/>
            <person name="Fernandez-Pozo N."/>
            <person name="Barry K."/>
            <person name="Chen C."/>
            <person name="Wang M."/>
            <person name="Lipzen A."/>
            <person name="Daum C."/>
            <person name="Saski C.A."/>
            <person name="Payton A.C."/>
            <person name="Mcbreen J.C."/>
            <person name="Conrad R.E."/>
            <person name="Kollar L.M."/>
            <person name="Olsson S."/>
            <person name="Huttunen S."/>
            <person name="Landis J.B."/>
            <person name="Wickett N.J."/>
            <person name="Johnson M.G."/>
            <person name="Rensing S.A."/>
            <person name="Grimwood J."/>
            <person name="Schmutz J."/>
            <person name="Mcdaniel S.F."/>
        </authorList>
    </citation>
    <scope>NUCLEOTIDE SEQUENCE</scope>
    <source>
        <strain evidence="1">R40</strain>
    </source>
</reference>
<accession>A0A8T0ID99</accession>
<evidence type="ECO:0000313" key="2">
    <source>
        <dbReference type="Proteomes" id="UP000822688"/>
    </source>
</evidence>
<proteinExistence type="predicted"/>
<sequence>MIITTILPVWILWENFVCLIITDRREIVLNGMIEVLSEGVLKSLITLLGNQCCIVGTL</sequence>
<evidence type="ECO:0000313" key="1">
    <source>
        <dbReference type="EMBL" id="KAG0580438.1"/>
    </source>
</evidence>
<gene>
    <name evidence="1" type="ORF">KC19_4G173300</name>
</gene>
<dbReference type="AlphaFoldDB" id="A0A8T0ID99"/>